<dbReference type="SUPFAM" id="SSF109604">
    <property type="entry name" value="HD-domain/PDEase-like"/>
    <property type="match status" value="1"/>
</dbReference>
<dbReference type="InterPro" id="IPR051094">
    <property type="entry name" value="Diverse_Catalytic_Enzymes"/>
</dbReference>
<evidence type="ECO:0000256" key="6">
    <source>
        <dbReference type="ARBA" id="ARBA00049417"/>
    </source>
</evidence>
<dbReference type="InterPro" id="IPR006674">
    <property type="entry name" value="HD_domain"/>
</dbReference>
<keyword evidence="4 8" id="KW-0378">Hydrolase</keyword>
<evidence type="ECO:0000256" key="1">
    <source>
        <dbReference type="ARBA" id="ARBA00012506"/>
    </source>
</evidence>
<reference evidence="8 9" key="1">
    <citation type="submission" date="2023-07" db="EMBL/GenBank/DDBJ databases">
        <title>Genomic Encyclopedia of Type Strains, Phase IV (KMG-IV): sequencing the most valuable type-strain genomes for metagenomic binning, comparative biology and taxonomic classification.</title>
        <authorList>
            <person name="Goeker M."/>
        </authorList>
    </citation>
    <scope>NUCLEOTIDE SEQUENCE [LARGE SCALE GENOMIC DNA]</scope>
    <source>
        <strain evidence="8 9">DSM 9768</strain>
    </source>
</reference>
<keyword evidence="5" id="KW-0408">Iron</keyword>
<dbReference type="EC" id="3.6.1.41" evidence="1"/>
<evidence type="ECO:0000313" key="9">
    <source>
        <dbReference type="Proteomes" id="UP001230005"/>
    </source>
</evidence>
<keyword evidence="3" id="KW-0547">Nucleotide-binding</keyword>
<dbReference type="PANTHER" id="PTHR35795">
    <property type="entry name" value="SLR1885 PROTEIN"/>
    <property type="match status" value="1"/>
</dbReference>
<protein>
    <recommendedName>
        <fullName evidence="1">bis(5'-nucleosyl)-tetraphosphatase (symmetrical)</fullName>
        <ecNumber evidence="1">3.6.1.41</ecNumber>
    </recommendedName>
</protein>
<dbReference type="PANTHER" id="PTHR35795:SF1">
    <property type="entry name" value="BIS(5'-NUCLEOSYL)-TETRAPHOSPHATASE, SYMMETRICAL"/>
    <property type="match status" value="1"/>
</dbReference>
<name>A0ABT9ZSX0_9BACI</name>
<dbReference type="GO" id="GO:0016787">
    <property type="term" value="F:hydrolase activity"/>
    <property type="evidence" value="ECO:0007669"/>
    <property type="project" value="UniProtKB-KW"/>
</dbReference>
<sequence length="190" mass="21837">MNEEQAFAAVKKSLKKRRYEHTIRVTEETERLAQRFNVNVEKARLAAILHDYAKYRPVEEMRKTIKEENLPGNLLNFGDEILHAFVGAFYVAKELNVDDLGVLDAIRYHTTGRANMSNLEKVVFLADYIEPGRSFAGIDEVRLAAETNLDKACFLALRNTINFLVLKQQPVYPETFEAYNDYAIVFKGRS</sequence>
<gene>
    <name evidence="8" type="ORF">J2S74_001700</name>
</gene>
<comment type="catalytic activity">
    <reaction evidence="6">
        <text>P(1),P(4)-bis(5'-adenosyl) tetraphosphate + H2O = 2 ADP + 2 H(+)</text>
        <dbReference type="Rhea" id="RHEA:24252"/>
        <dbReference type="ChEBI" id="CHEBI:15377"/>
        <dbReference type="ChEBI" id="CHEBI:15378"/>
        <dbReference type="ChEBI" id="CHEBI:58141"/>
        <dbReference type="ChEBI" id="CHEBI:456216"/>
        <dbReference type="EC" id="3.6.1.41"/>
    </reaction>
</comment>
<dbReference type="InterPro" id="IPR005249">
    <property type="entry name" value="YqeK"/>
</dbReference>
<comment type="caution">
    <text evidence="8">The sequence shown here is derived from an EMBL/GenBank/DDBJ whole genome shotgun (WGS) entry which is preliminary data.</text>
</comment>
<dbReference type="InterPro" id="IPR003607">
    <property type="entry name" value="HD/PDEase_dom"/>
</dbReference>
<dbReference type="SMART" id="SM00471">
    <property type="entry name" value="HDc"/>
    <property type="match status" value="1"/>
</dbReference>
<evidence type="ECO:0000256" key="4">
    <source>
        <dbReference type="ARBA" id="ARBA00022801"/>
    </source>
</evidence>
<dbReference type="Pfam" id="PF01966">
    <property type="entry name" value="HD"/>
    <property type="match status" value="1"/>
</dbReference>
<evidence type="ECO:0000256" key="5">
    <source>
        <dbReference type="ARBA" id="ARBA00023004"/>
    </source>
</evidence>
<dbReference type="NCBIfam" id="TIGR00488">
    <property type="entry name" value="bis(5'-nucleosyl)-tetraphosphatase (symmetrical) YqeK"/>
    <property type="match status" value="1"/>
</dbReference>
<evidence type="ECO:0000256" key="3">
    <source>
        <dbReference type="ARBA" id="ARBA00022741"/>
    </source>
</evidence>
<dbReference type="Gene3D" id="1.10.3210.10">
    <property type="entry name" value="Hypothetical protein af1432"/>
    <property type="match status" value="1"/>
</dbReference>
<evidence type="ECO:0000259" key="7">
    <source>
        <dbReference type="PROSITE" id="PS51831"/>
    </source>
</evidence>
<organism evidence="8 9">
    <name type="scientific">Evansella vedderi</name>
    <dbReference type="NCBI Taxonomy" id="38282"/>
    <lineage>
        <taxon>Bacteria</taxon>
        <taxon>Bacillati</taxon>
        <taxon>Bacillota</taxon>
        <taxon>Bacilli</taxon>
        <taxon>Bacillales</taxon>
        <taxon>Bacillaceae</taxon>
        <taxon>Evansella</taxon>
    </lineage>
</organism>
<keyword evidence="9" id="KW-1185">Reference proteome</keyword>
<keyword evidence="2" id="KW-0479">Metal-binding</keyword>
<dbReference type="RefSeq" id="WP_307324126.1">
    <property type="nucleotide sequence ID" value="NZ_JAUSUG010000005.1"/>
</dbReference>
<dbReference type="PROSITE" id="PS51831">
    <property type="entry name" value="HD"/>
    <property type="match status" value="1"/>
</dbReference>
<dbReference type="EMBL" id="JAUSUG010000005">
    <property type="protein sequence ID" value="MDQ0254325.1"/>
    <property type="molecule type" value="Genomic_DNA"/>
</dbReference>
<dbReference type="Proteomes" id="UP001230005">
    <property type="component" value="Unassembled WGS sequence"/>
</dbReference>
<evidence type="ECO:0000256" key="2">
    <source>
        <dbReference type="ARBA" id="ARBA00022723"/>
    </source>
</evidence>
<accession>A0ABT9ZSX0</accession>
<dbReference type="CDD" id="cd00077">
    <property type="entry name" value="HDc"/>
    <property type="match status" value="1"/>
</dbReference>
<evidence type="ECO:0000313" key="8">
    <source>
        <dbReference type="EMBL" id="MDQ0254325.1"/>
    </source>
</evidence>
<feature type="domain" description="HD" evidence="7">
    <location>
        <begin position="18"/>
        <end position="132"/>
    </location>
</feature>
<proteinExistence type="predicted"/>